<feature type="compositionally biased region" description="Low complexity" evidence="1">
    <location>
        <begin position="140"/>
        <end position="154"/>
    </location>
</feature>
<dbReference type="InterPro" id="IPR009003">
    <property type="entry name" value="Peptidase_S1_PA"/>
</dbReference>
<reference evidence="3 4" key="1">
    <citation type="submission" date="2023-03" db="EMBL/GenBank/DDBJ databases">
        <title>Isolation and description of six Streptomyces strains from soil environments, able to metabolize different microbial glucans.</title>
        <authorList>
            <person name="Widen T."/>
            <person name="Larsbrink J."/>
        </authorList>
    </citation>
    <scope>NUCLEOTIDE SEQUENCE [LARGE SCALE GENOMIC DNA]</scope>
    <source>
        <strain evidence="3 4">Alt3</strain>
    </source>
</reference>
<dbReference type="PANTHER" id="PTHR22939">
    <property type="entry name" value="SERINE PROTEASE FAMILY S1C HTRA-RELATED"/>
    <property type="match status" value="1"/>
</dbReference>
<accession>A0ABY9JF78</accession>
<feature type="compositionally biased region" description="Low complexity" evidence="1">
    <location>
        <begin position="294"/>
        <end position="303"/>
    </location>
</feature>
<dbReference type="Pfam" id="PF13365">
    <property type="entry name" value="Trypsin_2"/>
    <property type="match status" value="1"/>
</dbReference>
<keyword evidence="2" id="KW-0472">Membrane</keyword>
<evidence type="ECO:0000256" key="2">
    <source>
        <dbReference type="SAM" id="Phobius"/>
    </source>
</evidence>
<feature type="region of interest" description="Disordered" evidence="1">
    <location>
        <begin position="135"/>
        <end position="154"/>
    </location>
</feature>
<feature type="region of interest" description="Disordered" evidence="1">
    <location>
        <begin position="287"/>
        <end position="322"/>
    </location>
</feature>
<dbReference type="SUPFAM" id="SSF50494">
    <property type="entry name" value="Trypsin-like serine proteases"/>
    <property type="match status" value="1"/>
</dbReference>
<dbReference type="Gene3D" id="2.40.10.10">
    <property type="entry name" value="Trypsin-like serine proteases"/>
    <property type="match status" value="2"/>
</dbReference>
<dbReference type="PRINTS" id="PR00834">
    <property type="entry name" value="PROTEASES2C"/>
</dbReference>
<keyword evidence="2" id="KW-0812">Transmembrane</keyword>
<keyword evidence="4" id="KW-1185">Reference proteome</keyword>
<evidence type="ECO:0000313" key="3">
    <source>
        <dbReference type="EMBL" id="WLQ65099.1"/>
    </source>
</evidence>
<dbReference type="InterPro" id="IPR043504">
    <property type="entry name" value="Peptidase_S1_PA_chymotrypsin"/>
</dbReference>
<gene>
    <name evidence="3" type="ORF">P8A20_16480</name>
</gene>
<feature type="compositionally biased region" description="Polar residues" evidence="1">
    <location>
        <begin position="312"/>
        <end position="322"/>
    </location>
</feature>
<feature type="compositionally biased region" description="Gly residues" evidence="1">
    <location>
        <begin position="50"/>
        <end position="59"/>
    </location>
</feature>
<name>A0ABY9JF78_9ACTN</name>
<evidence type="ECO:0000313" key="4">
    <source>
        <dbReference type="Proteomes" id="UP001224433"/>
    </source>
</evidence>
<dbReference type="EMBL" id="CP120983">
    <property type="protein sequence ID" value="WLQ65099.1"/>
    <property type="molecule type" value="Genomic_DNA"/>
</dbReference>
<protein>
    <submittedName>
        <fullName evidence="3">Trypsin-like peptidase domain-containing protein</fullName>
    </submittedName>
</protein>
<sequence length="398" mass="38953">MTDSHRPSGEYPMSPSHDNGSHDNGSRDNGAYGTGSYGSAERGTGPYAESGGGAYGGGAAAYPPPPAHEPERQTTEVPVGAYAWPAPQPAQVGPAADAPKSERRVKRPFALLAAVAIAAAAVGGGTATLIGELAGGSSGSSGSSGVVSGTTVSQSSAGTVSGVAAAVSPAIVEISATSSSGEATGSGVVITADGEIVTNNHVISGASKIEVALSTGKTYTADVVGTDADKDLALIKLQGASGLKTASLGDSSSVKVGDQVVAIGSPEGLTGTVTSGIVSALDRDVTVAKDEDQSQGQQQQGGQNWPFEFGGQQFNGDTGSSKTTYKALQTDASLNPGNSGGALINMNGEIIGINSAMYSPSSSSTSGSSAAGSVGLGFAIPVNTVKADLDTLRAGNGS</sequence>
<evidence type="ECO:0000256" key="1">
    <source>
        <dbReference type="SAM" id="MobiDB-lite"/>
    </source>
</evidence>
<keyword evidence="2" id="KW-1133">Transmembrane helix</keyword>
<dbReference type="Proteomes" id="UP001224433">
    <property type="component" value="Chromosome"/>
</dbReference>
<feature type="transmembrane region" description="Helical" evidence="2">
    <location>
        <begin position="109"/>
        <end position="131"/>
    </location>
</feature>
<dbReference type="PANTHER" id="PTHR22939:SF129">
    <property type="entry name" value="SERINE PROTEASE HTRA2, MITOCHONDRIAL"/>
    <property type="match status" value="1"/>
</dbReference>
<feature type="region of interest" description="Disordered" evidence="1">
    <location>
        <begin position="1"/>
        <end position="75"/>
    </location>
</feature>
<dbReference type="RefSeq" id="WP_306103747.1">
    <property type="nucleotide sequence ID" value="NZ_CP120983.1"/>
</dbReference>
<proteinExistence type="predicted"/>
<dbReference type="InterPro" id="IPR001940">
    <property type="entry name" value="Peptidase_S1C"/>
</dbReference>
<organism evidence="3 4">
    <name type="scientific">Streptomyces glycanivorans</name>
    <dbReference type="NCBI Taxonomy" id="3033808"/>
    <lineage>
        <taxon>Bacteria</taxon>
        <taxon>Bacillati</taxon>
        <taxon>Actinomycetota</taxon>
        <taxon>Actinomycetes</taxon>
        <taxon>Kitasatosporales</taxon>
        <taxon>Streptomycetaceae</taxon>
        <taxon>Streptomyces</taxon>
    </lineage>
</organism>